<protein>
    <submittedName>
        <fullName evidence="1">Uncharacterized protein</fullName>
    </submittedName>
</protein>
<keyword evidence="2" id="KW-1185">Reference proteome</keyword>
<proteinExistence type="predicted"/>
<evidence type="ECO:0000313" key="1">
    <source>
        <dbReference type="EMBL" id="MFD2865377.1"/>
    </source>
</evidence>
<name>A0ABW5XQS2_9SPHI</name>
<dbReference type="RefSeq" id="WP_377127596.1">
    <property type="nucleotide sequence ID" value="NZ_JBHUHN010000001.1"/>
</dbReference>
<dbReference type="EMBL" id="JBHUON010000013">
    <property type="protein sequence ID" value="MFD2865377.1"/>
    <property type="molecule type" value="Genomic_DNA"/>
</dbReference>
<accession>A0ABW5XQS2</accession>
<gene>
    <name evidence="1" type="ORF">ACFSYC_11820</name>
</gene>
<comment type="caution">
    <text evidence="1">The sequence shown here is derived from an EMBL/GenBank/DDBJ whole genome shotgun (WGS) entry which is preliminary data.</text>
</comment>
<dbReference type="Proteomes" id="UP001597601">
    <property type="component" value="Unassembled WGS sequence"/>
</dbReference>
<sequence>MVVLKINAGTPSEREVKIINDKGTWDSGVYHIYAAASLDDIQIEEPHDKNRLDYWGELNVDKEQARWDYTETRLNPDEQKEIAEFVIDYKAPDGVY</sequence>
<evidence type="ECO:0000313" key="2">
    <source>
        <dbReference type="Proteomes" id="UP001597601"/>
    </source>
</evidence>
<reference evidence="2" key="1">
    <citation type="journal article" date="2019" name="Int. J. Syst. Evol. Microbiol.">
        <title>The Global Catalogue of Microorganisms (GCM) 10K type strain sequencing project: providing services to taxonomists for standard genome sequencing and annotation.</title>
        <authorList>
            <consortium name="The Broad Institute Genomics Platform"/>
            <consortium name="The Broad Institute Genome Sequencing Center for Infectious Disease"/>
            <person name="Wu L."/>
            <person name="Ma J."/>
        </authorList>
    </citation>
    <scope>NUCLEOTIDE SEQUENCE [LARGE SCALE GENOMIC DNA]</scope>
    <source>
        <strain evidence="2">KCTC 52232</strain>
    </source>
</reference>
<organism evidence="1 2">
    <name type="scientific">Mucilaginibacter antarcticus</name>
    <dbReference type="NCBI Taxonomy" id="1855725"/>
    <lineage>
        <taxon>Bacteria</taxon>
        <taxon>Pseudomonadati</taxon>
        <taxon>Bacteroidota</taxon>
        <taxon>Sphingobacteriia</taxon>
        <taxon>Sphingobacteriales</taxon>
        <taxon>Sphingobacteriaceae</taxon>
        <taxon>Mucilaginibacter</taxon>
    </lineage>
</organism>